<keyword evidence="2" id="KW-1185">Reference proteome</keyword>
<name>A0A9D4ASE1_9SAUR</name>
<proteinExistence type="predicted"/>
<gene>
    <name evidence="1" type="ORF">KIL84_013429</name>
</gene>
<dbReference type="AlphaFoldDB" id="A0A9D4ASE1"/>
<accession>A0A9D4ASE1</accession>
<comment type="caution">
    <text evidence="1">The sequence shown here is derived from an EMBL/GenBank/DDBJ whole genome shotgun (WGS) entry which is preliminary data.</text>
</comment>
<protein>
    <submittedName>
        <fullName evidence="1">Uncharacterized protein</fullName>
    </submittedName>
</protein>
<organism evidence="1 2">
    <name type="scientific">Mauremys mutica</name>
    <name type="common">yellowpond turtle</name>
    <dbReference type="NCBI Taxonomy" id="74926"/>
    <lineage>
        <taxon>Eukaryota</taxon>
        <taxon>Metazoa</taxon>
        <taxon>Chordata</taxon>
        <taxon>Craniata</taxon>
        <taxon>Vertebrata</taxon>
        <taxon>Euteleostomi</taxon>
        <taxon>Archelosauria</taxon>
        <taxon>Testudinata</taxon>
        <taxon>Testudines</taxon>
        <taxon>Cryptodira</taxon>
        <taxon>Durocryptodira</taxon>
        <taxon>Testudinoidea</taxon>
        <taxon>Geoemydidae</taxon>
        <taxon>Geoemydinae</taxon>
        <taxon>Mauremys</taxon>
    </lineage>
</organism>
<reference evidence="1" key="1">
    <citation type="submission" date="2021-09" db="EMBL/GenBank/DDBJ databases">
        <title>The genome of Mauremys mutica provides insights into the evolution of semi-aquatic lifestyle.</title>
        <authorList>
            <person name="Gong S."/>
            <person name="Gao Y."/>
        </authorList>
    </citation>
    <scope>NUCLEOTIDE SEQUENCE</scope>
    <source>
        <strain evidence="1">MM-2020</strain>
        <tissue evidence="1">Muscle</tissue>
    </source>
</reference>
<evidence type="ECO:0000313" key="2">
    <source>
        <dbReference type="Proteomes" id="UP000827986"/>
    </source>
</evidence>
<evidence type="ECO:0000313" key="1">
    <source>
        <dbReference type="EMBL" id="KAH1168839.1"/>
    </source>
</evidence>
<dbReference type="EMBL" id="JAHDVG010000485">
    <property type="protein sequence ID" value="KAH1168839.1"/>
    <property type="molecule type" value="Genomic_DNA"/>
</dbReference>
<dbReference type="Proteomes" id="UP000827986">
    <property type="component" value="Unassembled WGS sequence"/>
</dbReference>
<sequence length="109" mass="12530">MVDHMKAEKITYNIESIIKDYRRALQNGNLCLVHVGHLGKSVTVFRLHCQALKPKELPQHTGGVTHNRARALRALSWGFQRCMCSMSVSGRWLPNSIRHLWKSQQKPNL</sequence>